<name>A0A158JX33_9BURK</name>
<sequence>MTRTNLRSISIAPDHNQSNLSKGQKAFNTLIKQIEKRRARLSAWEAAMPAFHRKYVSDFAPLEQTSTDLRTKLVHRLDQAYAQKGLTKSERRTIADLISDLAGELVAQSDDPELKSIYNRYSESDFDSEAAAELDDMKSALEAMLGVELGDDVDMSSPEDVLQRAHAQMEQLQAQDALENQAREARRAKRKKTPRQLAAEAREQVEQAELSLSIREVYRKLASALHPDRETDPQERERKTTLMQRVNQAYSKNSLLQLLELQLELEHIDQSVINNIGEDRLKHYNKILKEQVGELDHEILHVENGFKHSYGIPPFIEVSPGTIMRNLAADIFSLQESLHALEHDLLVFDDVKQLKGWLKSVKRSLATPRFDDMPF</sequence>
<evidence type="ECO:0000313" key="3">
    <source>
        <dbReference type="Proteomes" id="UP000054683"/>
    </source>
</evidence>
<accession>A0A158JX33</accession>
<dbReference type="RefSeq" id="WP_062093007.1">
    <property type="nucleotide sequence ID" value="NZ_FCOK02000135.1"/>
</dbReference>
<evidence type="ECO:0000313" key="2">
    <source>
        <dbReference type="EMBL" id="SAL73462.1"/>
    </source>
</evidence>
<dbReference type="EMBL" id="FCOK02000135">
    <property type="protein sequence ID" value="SAL73462.1"/>
    <property type="molecule type" value="Genomic_DNA"/>
</dbReference>
<dbReference type="SUPFAM" id="SSF46565">
    <property type="entry name" value="Chaperone J-domain"/>
    <property type="match status" value="1"/>
</dbReference>
<dbReference type="Proteomes" id="UP000054683">
    <property type="component" value="Unassembled WGS sequence"/>
</dbReference>
<reference evidence="2 3" key="1">
    <citation type="submission" date="2016-01" db="EMBL/GenBank/DDBJ databases">
        <authorList>
            <person name="Oliw E.H."/>
        </authorList>
    </citation>
    <scope>NUCLEOTIDE SEQUENCE [LARGE SCALE GENOMIC DNA]</scope>
    <source>
        <strain evidence="2">LMG 27134</strain>
    </source>
</reference>
<dbReference type="Gene3D" id="1.10.287.110">
    <property type="entry name" value="DnaJ domain"/>
    <property type="match status" value="1"/>
</dbReference>
<protein>
    <submittedName>
        <fullName evidence="2">Molecular chaperone DnaJ</fullName>
    </submittedName>
</protein>
<gene>
    <name evidence="2" type="ORF">AWB69_09013</name>
</gene>
<dbReference type="InterPro" id="IPR001623">
    <property type="entry name" value="DnaJ_domain"/>
</dbReference>
<dbReference type="InterPro" id="IPR036869">
    <property type="entry name" value="J_dom_sf"/>
</dbReference>
<dbReference type="OrthoDB" id="114754at2"/>
<dbReference type="CDD" id="cd06257">
    <property type="entry name" value="DnaJ"/>
    <property type="match status" value="1"/>
</dbReference>
<proteinExistence type="predicted"/>
<evidence type="ECO:0000256" key="1">
    <source>
        <dbReference type="SAM" id="MobiDB-lite"/>
    </source>
</evidence>
<feature type="region of interest" description="Disordered" evidence="1">
    <location>
        <begin position="1"/>
        <end position="20"/>
    </location>
</feature>
<organism evidence="2 3">
    <name type="scientific">Caballeronia udeis</name>
    <dbReference type="NCBI Taxonomy" id="1232866"/>
    <lineage>
        <taxon>Bacteria</taxon>
        <taxon>Pseudomonadati</taxon>
        <taxon>Pseudomonadota</taxon>
        <taxon>Betaproteobacteria</taxon>
        <taxon>Burkholderiales</taxon>
        <taxon>Burkholderiaceae</taxon>
        <taxon>Caballeronia</taxon>
    </lineage>
</organism>
<dbReference type="AlphaFoldDB" id="A0A158JX33"/>
<feature type="region of interest" description="Disordered" evidence="1">
    <location>
        <begin position="178"/>
        <end position="202"/>
    </location>
</feature>